<dbReference type="InterPro" id="IPR052738">
    <property type="entry name" value="ABC-Tungstate_binding"/>
</dbReference>
<proteinExistence type="predicted"/>
<name>A0A8J6UHQ9_9BACT</name>
<feature type="domain" description="PBP" evidence="2">
    <location>
        <begin position="29"/>
        <end position="247"/>
    </location>
</feature>
<accession>A0A8J6UHQ9</accession>
<evidence type="ECO:0000256" key="1">
    <source>
        <dbReference type="SAM" id="SignalP"/>
    </source>
</evidence>
<dbReference type="Pfam" id="PF12849">
    <property type="entry name" value="PBP_like_2"/>
    <property type="match status" value="1"/>
</dbReference>
<feature type="signal peptide" evidence="1">
    <location>
        <begin position="1"/>
        <end position="23"/>
    </location>
</feature>
<gene>
    <name evidence="3" type="ORF">ICT70_14240</name>
</gene>
<feature type="chain" id="PRO_5035165964" evidence="1">
    <location>
        <begin position="24"/>
        <end position="266"/>
    </location>
</feature>
<dbReference type="InterPro" id="IPR024370">
    <property type="entry name" value="PBP_domain"/>
</dbReference>
<evidence type="ECO:0000313" key="3">
    <source>
        <dbReference type="EMBL" id="MBD1401818.1"/>
    </source>
</evidence>
<dbReference type="SUPFAM" id="SSF53850">
    <property type="entry name" value="Periplasmic binding protein-like II"/>
    <property type="match status" value="1"/>
</dbReference>
<keyword evidence="1" id="KW-0732">Signal</keyword>
<dbReference type="PANTHER" id="PTHR37945:SF1">
    <property type="entry name" value="EXTRACELLULAR TUNGSTATE BINDING PROTEIN"/>
    <property type="match status" value="1"/>
</dbReference>
<evidence type="ECO:0000259" key="2">
    <source>
        <dbReference type="Pfam" id="PF12849"/>
    </source>
</evidence>
<keyword evidence="4" id="KW-1185">Reference proteome</keyword>
<evidence type="ECO:0000313" key="4">
    <source>
        <dbReference type="Proteomes" id="UP000632828"/>
    </source>
</evidence>
<dbReference type="PANTHER" id="PTHR37945">
    <property type="entry name" value="EXTRACELLULAR TUNGSTATE BINDING PROTEIN"/>
    <property type="match status" value="1"/>
</dbReference>
<reference evidence="3" key="1">
    <citation type="submission" date="2020-09" db="EMBL/GenBank/DDBJ databases">
        <title>Pelobacter alkaliphilus sp. nov., a novel anaerobic arsenate-reducing bacterium from terrestrial mud volcano.</title>
        <authorList>
            <person name="Khomyakova M.A."/>
            <person name="Merkel A.Y."/>
            <person name="Slobodkin A.I."/>
        </authorList>
    </citation>
    <scope>NUCLEOTIDE SEQUENCE</scope>
    <source>
        <strain evidence="3">M08fum</strain>
    </source>
</reference>
<dbReference type="RefSeq" id="WP_191157781.1">
    <property type="nucleotide sequence ID" value="NZ_JACWUN010000022.1"/>
</dbReference>
<dbReference type="EMBL" id="JACWUN010000022">
    <property type="protein sequence ID" value="MBD1401818.1"/>
    <property type="molecule type" value="Genomic_DNA"/>
</dbReference>
<dbReference type="AlphaFoldDB" id="A0A8J6UHQ9"/>
<organism evidence="3 4">
    <name type="scientific">Pelovirga terrestris</name>
    <dbReference type="NCBI Taxonomy" id="2771352"/>
    <lineage>
        <taxon>Bacteria</taxon>
        <taxon>Pseudomonadati</taxon>
        <taxon>Thermodesulfobacteriota</taxon>
        <taxon>Desulfuromonadia</taxon>
        <taxon>Geobacterales</taxon>
        <taxon>Geobacteraceae</taxon>
        <taxon>Pelovirga</taxon>
    </lineage>
</organism>
<comment type="caution">
    <text evidence="3">The sequence shown here is derived from an EMBL/GenBank/DDBJ whole genome shotgun (WGS) entry which is preliminary data.</text>
</comment>
<dbReference type="Proteomes" id="UP000632828">
    <property type="component" value="Unassembled WGS sequence"/>
</dbReference>
<protein>
    <submittedName>
        <fullName evidence="3">Extracellular solute-binding protein</fullName>
    </submittedName>
</protein>
<dbReference type="Gene3D" id="3.40.190.10">
    <property type="entry name" value="Periplasmic binding protein-like II"/>
    <property type="match status" value="2"/>
</dbReference>
<sequence length="266" mass="29231">MLRLFSILLAVVFMCGLFSPVVAAERLRLATTTSTEASGLLAELLPPFEQANDCKVDVIAVGTGKALKLGESGDVDVVLVHARSLEDQFMAHGYGSDRRDVMYNDFVLLGPPHDPAEALGTNDLVEVMSKIANSKVSFISRGDESGTHVRELQLWQAAGLVPQGSWYLEAGRGMGEVIIMANERQGYTLSDRGTYLAFKDKVDLKMVFAGDQRLFNPYGVIMVNPARHPHVKQDLARKFLDFLTSEEGQGLINGFQMAGEQLFYTQ</sequence>